<comment type="caution">
    <text evidence="2">The sequence shown here is derived from an EMBL/GenBank/DDBJ whole genome shotgun (WGS) entry which is preliminary data.</text>
</comment>
<sequence length="97" mass="11006">MSYFLEAISRLFQLTFFEGAALVFPKRSSSGDSVDIANRTGERRDRGDSDFPSNSVRDLGLRVLEASYRQLLRKRATIAARILDGCDIQKFFPLPLF</sequence>
<feature type="compositionally biased region" description="Basic and acidic residues" evidence="1">
    <location>
        <begin position="40"/>
        <end position="49"/>
    </location>
</feature>
<feature type="region of interest" description="Disordered" evidence="1">
    <location>
        <begin position="26"/>
        <end position="52"/>
    </location>
</feature>
<evidence type="ECO:0000313" key="2">
    <source>
        <dbReference type="EMBL" id="RCN25311.1"/>
    </source>
</evidence>
<evidence type="ECO:0000256" key="1">
    <source>
        <dbReference type="SAM" id="MobiDB-lite"/>
    </source>
</evidence>
<evidence type="ECO:0000313" key="3">
    <source>
        <dbReference type="Proteomes" id="UP000252519"/>
    </source>
</evidence>
<accession>A0A368EZQ0</accession>
<dbReference type="EMBL" id="JOJR01012696">
    <property type="protein sequence ID" value="RCN25311.1"/>
    <property type="molecule type" value="Genomic_DNA"/>
</dbReference>
<dbReference type="Proteomes" id="UP000252519">
    <property type="component" value="Unassembled WGS sequence"/>
</dbReference>
<keyword evidence="3" id="KW-1185">Reference proteome</keyword>
<name>A0A368EZQ0_ANCCA</name>
<protein>
    <submittedName>
        <fullName evidence="2">Uncharacterized protein</fullName>
    </submittedName>
</protein>
<organism evidence="2 3">
    <name type="scientific">Ancylostoma caninum</name>
    <name type="common">Dog hookworm</name>
    <dbReference type="NCBI Taxonomy" id="29170"/>
    <lineage>
        <taxon>Eukaryota</taxon>
        <taxon>Metazoa</taxon>
        <taxon>Ecdysozoa</taxon>
        <taxon>Nematoda</taxon>
        <taxon>Chromadorea</taxon>
        <taxon>Rhabditida</taxon>
        <taxon>Rhabditina</taxon>
        <taxon>Rhabditomorpha</taxon>
        <taxon>Strongyloidea</taxon>
        <taxon>Ancylostomatidae</taxon>
        <taxon>Ancylostomatinae</taxon>
        <taxon>Ancylostoma</taxon>
    </lineage>
</organism>
<reference evidence="2 3" key="1">
    <citation type="submission" date="2014-10" db="EMBL/GenBank/DDBJ databases">
        <title>Draft genome of the hookworm Ancylostoma caninum.</title>
        <authorList>
            <person name="Mitreva M."/>
        </authorList>
    </citation>
    <scope>NUCLEOTIDE SEQUENCE [LARGE SCALE GENOMIC DNA]</scope>
    <source>
        <strain evidence="2 3">Baltimore</strain>
    </source>
</reference>
<proteinExistence type="predicted"/>
<gene>
    <name evidence="2" type="ORF">ANCCAN_28978</name>
</gene>
<dbReference type="AlphaFoldDB" id="A0A368EZQ0"/>